<dbReference type="Pfam" id="PF13205">
    <property type="entry name" value="Big_5"/>
    <property type="match status" value="1"/>
</dbReference>
<name>A0A3P1BBG4_9BACT</name>
<comment type="caution">
    <text evidence="3">The sequence shown here is derived from an EMBL/GenBank/DDBJ whole genome shotgun (WGS) entry which is preliminary data.</text>
</comment>
<organism evidence="3 4">
    <name type="scientific">Larkinella rosea</name>
    <dbReference type="NCBI Taxonomy" id="2025312"/>
    <lineage>
        <taxon>Bacteria</taxon>
        <taxon>Pseudomonadati</taxon>
        <taxon>Bacteroidota</taxon>
        <taxon>Cytophagia</taxon>
        <taxon>Cytophagales</taxon>
        <taxon>Spirosomataceae</taxon>
        <taxon>Larkinella</taxon>
    </lineage>
</organism>
<dbReference type="OrthoDB" id="246488at2"/>
<dbReference type="EMBL" id="RQJO01000016">
    <property type="protein sequence ID" value="RRA97973.1"/>
    <property type="molecule type" value="Genomic_DNA"/>
</dbReference>
<protein>
    <recommendedName>
        <fullName evidence="2">SbsA Ig-like domain-containing protein</fullName>
    </recommendedName>
</protein>
<dbReference type="Gene3D" id="2.60.40.1220">
    <property type="match status" value="1"/>
</dbReference>
<keyword evidence="4" id="KW-1185">Reference proteome</keyword>
<sequence length="375" mass="42166">MMQGLIFFVFIGFFACQKTAETTGITVRWNNNRATGIAIPQNRLASFSLDSISQLLSVRLAKTGAQPAILGEYQLADNAVIFEPLIPFTRGLRYEVWLRNQRLDGFEIPLADPKDAPELLAVYPSQDSLPDNLLKIYLRFSRPMREGQSPKYVALLKNRTDTVPGVFLDLQPELWNPDRTMLTLWLDPGRIKRDLQPNKRLGAPLQKSLQYQLVVSALWPDQQGAKLAKAFTKAFVTIPRDSLSPNPNRWQIKPPAADGNQPLDITFGEPLDYSLLTETLHVIGNDGKPITGKWHIGDEEKTARFKPAQNWKPGRYTLRIEARLEDLAGNNLNRPFDRDLTQKTVSVASASFFERSFRISRPPSGSDAALIQGTP</sequence>
<evidence type="ECO:0000259" key="2">
    <source>
        <dbReference type="Pfam" id="PF13205"/>
    </source>
</evidence>
<dbReference type="RefSeq" id="WP_124879212.1">
    <property type="nucleotide sequence ID" value="NZ_RQJO01000016.1"/>
</dbReference>
<evidence type="ECO:0000256" key="1">
    <source>
        <dbReference type="ARBA" id="ARBA00022729"/>
    </source>
</evidence>
<feature type="domain" description="SbsA Ig-like" evidence="2">
    <location>
        <begin position="260"/>
        <end position="336"/>
    </location>
</feature>
<proteinExistence type="predicted"/>
<keyword evidence="1" id="KW-0732">Signal</keyword>
<evidence type="ECO:0000313" key="4">
    <source>
        <dbReference type="Proteomes" id="UP000271925"/>
    </source>
</evidence>
<reference evidence="3 4" key="1">
    <citation type="submission" date="2018-11" db="EMBL/GenBank/DDBJ databases">
        <authorList>
            <person name="Zhou Z."/>
            <person name="Wang G."/>
        </authorList>
    </citation>
    <scope>NUCLEOTIDE SEQUENCE [LARGE SCALE GENOMIC DNA]</scope>
    <source>
        <strain evidence="3 4">KCTC52004</strain>
    </source>
</reference>
<gene>
    <name evidence="3" type="ORF">EHT25_30335</name>
</gene>
<dbReference type="AlphaFoldDB" id="A0A3P1BBG4"/>
<accession>A0A3P1BBG4</accession>
<dbReference type="Proteomes" id="UP000271925">
    <property type="component" value="Unassembled WGS sequence"/>
</dbReference>
<evidence type="ECO:0000313" key="3">
    <source>
        <dbReference type="EMBL" id="RRA97973.1"/>
    </source>
</evidence>
<dbReference type="InterPro" id="IPR032812">
    <property type="entry name" value="SbsA_Ig"/>
</dbReference>
<dbReference type="InterPro" id="IPR014755">
    <property type="entry name" value="Cu-Rt/internalin_Ig-like"/>
</dbReference>